<accession>A0A382L687</accession>
<organism evidence="4">
    <name type="scientific">marine metagenome</name>
    <dbReference type="NCBI Taxonomy" id="408172"/>
    <lineage>
        <taxon>unclassified sequences</taxon>
        <taxon>metagenomes</taxon>
        <taxon>ecological metagenomes</taxon>
    </lineage>
</organism>
<evidence type="ECO:0000256" key="1">
    <source>
        <dbReference type="ARBA" id="ARBA00006499"/>
    </source>
</evidence>
<dbReference type="EMBL" id="UINC01085167">
    <property type="protein sequence ID" value="SVC32458.1"/>
    <property type="molecule type" value="Genomic_DNA"/>
</dbReference>
<reference evidence="4" key="1">
    <citation type="submission" date="2018-05" db="EMBL/GenBank/DDBJ databases">
        <authorList>
            <person name="Lanie J.A."/>
            <person name="Ng W.-L."/>
            <person name="Kazmierczak K.M."/>
            <person name="Andrzejewski T.M."/>
            <person name="Davidsen T.M."/>
            <person name="Wayne K.J."/>
            <person name="Tettelin H."/>
            <person name="Glass J.I."/>
            <person name="Rusch D."/>
            <person name="Podicherti R."/>
            <person name="Tsui H.-C.T."/>
            <person name="Winkler M.E."/>
        </authorList>
    </citation>
    <scope>NUCLEOTIDE SEQUENCE</scope>
</reference>
<dbReference type="PANTHER" id="PTHR10655">
    <property type="entry name" value="LYSOPHOSPHOLIPASE-RELATED"/>
    <property type="match status" value="1"/>
</dbReference>
<feature type="domain" description="Phospholipase/carboxylesterase/thioesterase" evidence="3">
    <location>
        <begin position="13"/>
        <end position="214"/>
    </location>
</feature>
<dbReference type="AlphaFoldDB" id="A0A382L687"/>
<dbReference type="InterPro" id="IPR050565">
    <property type="entry name" value="LYPA1-2/EST-like"/>
</dbReference>
<protein>
    <recommendedName>
        <fullName evidence="3">Phospholipase/carboxylesterase/thioesterase domain-containing protein</fullName>
    </recommendedName>
</protein>
<gene>
    <name evidence="4" type="ORF">METZ01_LOCUS285312</name>
</gene>
<dbReference type="InterPro" id="IPR003140">
    <property type="entry name" value="PLipase/COase/thioEstase"/>
</dbReference>
<sequence>MTLSLNTTIIEPEKSSKINNAIILFHGYGGDGKDISMLTLNWKRFLPNTIFLCPDGHETCPINPSGFQWFDQSKDDPKYIIEQSLKAEEVINRYIKEVKEIYKLDNSQICLSGFSQGCMISINIGLTSKEDFNCVVGFSGKIINKDNLSKRISSNTRMLLLHGDSDTIVPPHNLLDAKDFLLRNKIEVETTMISNCDHHIPVKASSIALNYLKKNFFN</sequence>
<dbReference type="InterPro" id="IPR029058">
    <property type="entry name" value="AB_hydrolase_fold"/>
</dbReference>
<proteinExistence type="inferred from homology"/>
<dbReference type="PANTHER" id="PTHR10655:SF17">
    <property type="entry name" value="LYSOPHOSPHOLIPASE-LIKE PROTEIN 1"/>
    <property type="match status" value="1"/>
</dbReference>
<keyword evidence="2" id="KW-0378">Hydrolase</keyword>
<evidence type="ECO:0000256" key="2">
    <source>
        <dbReference type="ARBA" id="ARBA00022801"/>
    </source>
</evidence>
<evidence type="ECO:0000259" key="3">
    <source>
        <dbReference type="Pfam" id="PF02230"/>
    </source>
</evidence>
<dbReference type="SUPFAM" id="SSF53474">
    <property type="entry name" value="alpha/beta-Hydrolases"/>
    <property type="match status" value="1"/>
</dbReference>
<name>A0A382L687_9ZZZZ</name>
<dbReference type="Gene3D" id="3.40.50.1820">
    <property type="entry name" value="alpha/beta hydrolase"/>
    <property type="match status" value="1"/>
</dbReference>
<dbReference type="Pfam" id="PF02230">
    <property type="entry name" value="Abhydrolase_2"/>
    <property type="match status" value="1"/>
</dbReference>
<comment type="similarity">
    <text evidence="1">Belongs to the AB hydrolase superfamily. AB hydrolase 2 family.</text>
</comment>
<evidence type="ECO:0000313" key="4">
    <source>
        <dbReference type="EMBL" id="SVC32458.1"/>
    </source>
</evidence>
<dbReference type="GO" id="GO:0016787">
    <property type="term" value="F:hydrolase activity"/>
    <property type="evidence" value="ECO:0007669"/>
    <property type="project" value="UniProtKB-KW"/>
</dbReference>